<dbReference type="RefSeq" id="WP_089382266.1">
    <property type="nucleotide sequence ID" value="NZ_FZNT01000008.1"/>
</dbReference>
<evidence type="ECO:0000313" key="10">
    <source>
        <dbReference type="Proteomes" id="UP000198384"/>
    </source>
</evidence>
<dbReference type="CDD" id="cd16321">
    <property type="entry name" value="MraZ_C"/>
    <property type="match status" value="1"/>
</dbReference>
<accession>A0A238Y5P9</accession>
<dbReference type="GO" id="GO:0009295">
    <property type="term" value="C:nucleoid"/>
    <property type="evidence" value="ECO:0007669"/>
    <property type="project" value="UniProtKB-SubCell"/>
</dbReference>
<dbReference type="OrthoDB" id="9807753at2"/>
<evidence type="ECO:0000256" key="5">
    <source>
        <dbReference type="ARBA" id="ARBA00023125"/>
    </source>
</evidence>
<comment type="subunit">
    <text evidence="7">Forms oligomers.</text>
</comment>
<evidence type="ECO:0000313" key="9">
    <source>
        <dbReference type="EMBL" id="SNR66427.1"/>
    </source>
</evidence>
<dbReference type="GO" id="GO:2000143">
    <property type="term" value="P:negative regulation of DNA-templated transcription initiation"/>
    <property type="evidence" value="ECO:0007669"/>
    <property type="project" value="TreeGrafter"/>
</dbReference>
<evidence type="ECO:0000256" key="1">
    <source>
        <dbReference type="ARBA" id="ARBA00013860"/>
    </source>
</evidence>
<dbReference type="InterPro" id="IPR037914">
    <property type="entry name" value="SpoVT-AbrB_sf"/>
</dbReference>
<keyword evidence="2 7" id="KW-0963">Cytoplasm</keyword>
<dbReference type="PANTHER" id="PTHR34701">
    <property type="entry name" value="TRANSCRIPTIONAL REGULATOR MRAZ"/>
    <property type="match status" value="1"/>
</dbReference>
<keyword evidence="3" id="KW-0677">Repeat</keyword>
<feature type="domain" description="SpoVT-AbrB" evidence="8">
    <location>
        <begin position="83"/>
        <end position="126"/>
    </location>
</feature>
<dbReference type="InterPro" id="IPR007159">
    <property type="entry name" value="SpoVT-AbrB_dom"/>
</dbReference>
<name>A0A238Y5P9_9FLAO</name>
<evidence type="ECO:0000256" key="6">
    <source>
        <dbReference type="ARBA" id="ARBA00023163"/>
    </source>
</evidence>
<dbReference type="CDD" id="cd16320">
    <property type="entry name" value="MraZ_N"/>
    <property type="match status" value="1"/>
</dbReference>
<reference evidence="9 10" key="1">
    <citation type="submission" date="2017-06" db="EMBL/GenBank/DDBJ databases">
        <authorList>
            <person name="Kim H.J."/>
            <person name="Triplett B.A."/>
        </authorList>
    </citation>
    <scope>NUCLEOTIDE SEQUENCE [LARGE SCALE GENOMIC DNA]</scope>
    <source>
        <strain evidence="9 10">DSM 29150</strain>
    </source>
</reference>
<keyword evidence="6 7" id="KW-0804">Transcription</keyword>
<dbReference type="Pfam" id="PF02381">
    <property type="entry name" value="MraZ"/>
    <property type="match status" value="2"/>
</dbReference>
<comment type="similarity">
    <text evidence="7">Belongs to the MraZ family.</text>
</comment>
<protein>
    <recommendedName>
        <fullName evidence="1 7">Transcriptional regulator MraZ</fullName>
    </recommendedName>
</protein>
<dbReference type="InterPro" id="IPR003444">
    <property type="entry name" value="MraZ"/>
</dbReference>
<keyword evidence="10" id="KW-1185">Reference proteome</keyword>
<feature type="domain" description="SpoVT-AbrB" evidence="8">
    <location>
        <begin position="7"/>
        <end position="54"/>
    </location>
</feature>
<dbReference type="AlphaFoldDB" id="A0A238Y5P9"/>
<comment type="subcellular location">
    <subcellularLocation>
        <location evidence="7">Cytoplasm</location>
        <location evidence="7">Nucleoid</location>
    </subcellularLocation>
</comment>
<dbReference type="InterPro" id="IPR038619">
    <property type="entry name" value="MraZ_sf"/>
</dbReference>
<evidence type="ECO:0000259" key="8">
    <source>
        <dbReference type="PROSITE" id="PS51740"/>
    </source>
</evidence>
<dbReference type="GO" id="GO:0000976">
    <property type="term" value="F:transcription cis-regulatory region binding"/>
    <property type="evidence" value="ECO:0007669"/>
    <property type="project" value="TreeGrafter"/>
</dbReference>
<dbReference type="PANTHER" id="PTHR34701:SF1">
    <property type="entry name" value="TRANSCRIPTIONAL REGULATOR MRAZ"/>
    <property type="match status" value="1"/>
</dbReference>
<sequence length="157" mass="17566">MVNIIGTYEGKADAKGRLVLSAALKKQLSPMLQDGFVLKRSVFQPCLELYPMSEWNVLMGQVNKLNRFVKKNNDFIRRFTAGVKIVELDASGRLLIPKDLQVFAKITKNVVLSSAVNIIEIWDKENYEKAIEDASNEFADLAEDVMGNIISDENGVS</sequence>
<evidence type="ECO:0000256" key="2">
    <source>
        <dbReference type="ARBA" id="ARBA00022490"/>
    </source>
</evidence>
<dbReference type="GO" id="GO:0003700">
    <property type="term" value="F:DNA-binding transcription factor activity"/>
    <property type="evidence" value="ECO:0007669"/>
    <property type="project" value="UniProtKB-UniRule"/>
</dbReference>
<dbReference type="InterPro" id="IPR035644">
    <property type="entry name" value="MraZ_C"/>
</dbReference>
<proteinExistence type="inferred from homology"/>
<dbReference type="PROSITE" id="PS51740">
    <property type="entry name" value="SPOVT_ABRB"/>
    <property type="match status" value="2"/>
</dbReference>
<dbReference type="Gene3D" id="3.40.1550.20">
    <property type="entry name" value="Transcriptional regulator MraZ domain"/>
    <property type="match status" value="1"/>
</dbReference>
<evidence type="ECO:0000256" key="4">
    <source>
        <dbReference type="ARBA" id="ARBA00023015"/>
    </source>
</evidence>
<evidence type="ECO:0000256" key="3">
    <source>
        <dbReference type="ARBA" id="ARBA00022737"/>
    </source>
</evidence>
<keyword evidence="5 7" id="KW-0238">DNA-binding</keyword>
<dbReference type="GO" id="GO:0005737">
    <property type="term" value="C:cytoplasm"/>
    <property type="evidence" value="ECO:0007669"/>
    <property type="project" value="UniProtKB-UniRule"/>
</dbReference>
<dbReference type="EMBL" id="FZNT01000008">
    <property type="protein sequence ID" value="SNR66427.1"/>
    <property type="molecule type" value="Genomic_DNA"/>
</dbReference>
<dbReference type="Proteomes" id="UP000198384">
    <property type="component" value="Unassembled WGS sequence"/>
</dbReference>
<organism evidence="9 10">
    <name type="scientific">Lutibacter agarilyticus</name>
    <dbReference type="NCBI Taxonomy" id="1109740"/>
    <lineage>
        <taxon>Bacteria</taxon>
        <taxon>Pseudomonadati</taxon>
        <taxon>Bacteroidota</taxon>
        <taxon>Flavobacteriia</taxon>
        <taxon>Flavobacteriales</taxon>
        <taxon>Flavobacteriaceae</taxon>
        <taxon>Lutibacter</taxon>
    </lineage>
</organism>
<dbReference type="HAMAP" id="MF_01008">
    <property type="entry name" value="MraZ"/>
    <property type="match status" value="1"/>
</dbReference>
<keyword evidence="4 7" id="KW-0805">Transcription regulation</keyword>
<gene>
    <name evidence="7" type="primary">mraZ</name>
    <name evidence="9" type="ORF">SAMN06265371_10857</name>
</gene>
<dbReference type="SUPFAM" id="SSF89447">
    <property type="entry name" value="AbrB/MazE/MraZ-like"/>
    <property type="match status" value="1"/>
</dbReference>
<dbReference type="InterPro" id="IPR035642">
    <property type="entry name" value="MraZ_N"/>
</dbReference>
<evidence type="ECO:0000256" key="7">
    <source>
        <dbReference type="HAMAP-Rule" id="MF_01008"/>
    </source>
</evidence>
<dbReference type="InterPro" id="IPR020603">
    <property type="entry name" value="MraZ_dom"/>
</dbReference>